<keyword evidence="3" id="KW-1185">Reference proteome</keyword>
<dbReference type="KEGG" id="eiv:EIN_470000"/>
<evidence type="ECO:0000256" key="1">
    <source>
        <dbReference type="SAM" id="MobiDB-lite"/>
    </source>
</evidence>
<dbReference type="RefSeq" id="XP_004183112.1">
    <property type="nucleotide sequence ID" value="XM_004183064.1"/>
</dbReference>
<dbReference type="Proteomes" id="UP000014680">
    <property type="component" value="Unassembled WGS sequence"/>
</dbReference>
<feature type="region of interest" description="Disordered" evidence="1">
    <location>
        <begin position="237"/>
        <end position="258"/>
    </location>
</feature>
<evidence type="ECO:0000313" key="2">
    <source>
        <dbReference type="EMBL" id="ELP83766.1"/>
    </source>
</evidence>
<dbReference type="EMBL" id="KB207240">
    <property type="protein sequence ID" value="ELP83766.1"/>
    <property type="molecule type" value="Genomic_DNA"/>
</dbReference>
<dbReference type="AlphaFoldDB" id="A0A0A1TZ09"/>
<gene>
    <name evidence="2" type="ORF">EIN_470000</name>
</gene>
<evidence type="ECO:0000313" key="3">
    <source>
        <dbReference type="Proteomes" id="UP000014680"/>
    </source>
</evidence>
<protein>
    <submittedName>
        <fullName evidence="2">Uncharacterized protein</fullName>
    </submittedName>
</protein>
<dbReference type="OMA" id="IEASAWY"/>
<name>A0A0A1TZ09_ENTIV</name>
<proteinExistence type="predicted"/>
<organism evidence="2 3">
    <name type="scientific">Entamoeba invadens IP1</name>
    <dbReference type="NCBI Taxonomy" id="370355"/>
    <lineage>
        <taxon>Eukaryota</taxon>
        <taxon>Amoebozoa</taxon>
        <taxon>Evosea</taxon>
        <taxon>Archamoebae</taxon>
        <taxon>Mastigamoebida</taxon>
        <taxon>Entamoebidae</taxon>
        <taxon>Entamoeba</taxon>
    </lineage>
</organism>
<sequence length="647" mass="74674">MTKENARGVSIEPTQIHVEKALNSFAFKNLKKLEIYSINTQMTLQTGPTTLTISLSPEPHLYFYVQHCLKAFISSMYPPVTVSGDYMHFELRIFPPYPCSKIILENRLSEVDYVFVKVDDTLYPHLLRFGQGLLARNGILGCLYLQNFGNKLVLVANKNQIHTARRVIEETKYATLILRQPTLNNNMTCKQLSKHKWVATFILKEANIDNRFIKKKVTPAVLSVPVMNVVTKTLAATTPKQPTKTKKPKPDTTSEDMSDIDFIKPKTVSITQSKKVTREYFPKFSRNFTKEENEVKTPQDELADGYKKIQQMYAVEEKVARELDVDLSDNAFRYFGYADERNLVRDDQLTSEYYSDLLLSQAHEKSLKDETEKARQQRLDREKAEEDARLANLKKEEERRLLEEKARDEEEARRLQEEEEFGKMENVILLTNKGEDYTVEKGLTVELRHVLKWHESDVMSMMNQCEVDYEMFSESISVKGNGADGFCVGLENFASEVMKEEVVVSVDCCVAAAVTLIFNKEGIEASAWYFGPVILALKDPDFCVNYCEREIENLLDDDEENQECVIVTATNDKNVKYAEQRIQSLCKSAYKRMLSEKEKNEVFNVINTDSEAFINSQVLEQYEEKWFLISFNENVKVSLQKRISFKL</sequence>
<feature type="region of interest" description="Disordered" evidence="1">
    <location>
        <begin position="365"/>
        <end position="390"/>
    </location>
</feature>
<accession>A0A0A1TZ09</accession>
<dbReference type="VEuPathDB" id="AmoebaDB:EIN_470000"/>
<dbReference type="GeneID" id="14882692"/>
<dbReference type="OrthoDB" id="28486at2759"/>
<reference evidence="2 3" key="1">
    <citation type="submission" date="2012-10" db="EMBL/GenBank/DDBJ databases">
        <authorList>
            <person name="Zafar N."/>
            <person name="Inman J."/>
            <person name="Hall N."/>
            <person name="Lorenzi H."/>
            <person name="Caler E."/>
        </authorList>
    </citation>
    <scope>NUCLEOTIDE SEQUENCE [LARGE SCALE GENOMIC DNA]</scope>
    <source>
        <strain evidence="2 3">IP1</strain>
    </source>
</reference>